<comment type="function">
    <text evidence="6">Recruits TFIIH to the initiation complex and stimulates the RNA polymerase II C-terminal domain kinase and DNA-dependent ATPase activities of TFIIH. Both TFIIH and TFIIE are required for promoter clearance by RNA polymerase.</text>
</comment>
<dbReference type="PANTHER" id="PTHR12716">
    <property type="entry name" value="TRANSCRIPTION INITIATION FACTOR IIE, BETA SUBUNIT"/>
    <property type="match status" value="1"/>
</dbReference>
<dbReference type="PANTHER" id="PTHR12716:SF8">
    <property type="entry name" value="TRANSCRIPTION INITIATION FACTOR IIE SUBUNIT BETA"/>
    <property type="match status" value="1"/>
</dbReference>
<protein>
    <recommendedName>
        <fullName evidence="7">TFIIE beta domain-containing protein</fullName>
    </recommendedName>
</protein>
<dbReference type="Pfam" id="PF18121">
    <property type="entry name" value="TFA2_Winged_2"/>
    <property type="match status" value="1"/>
</dbReference>
<keyword evidence="9" id="KW-1185">Reference proteome</keyword>
<dbReference type="EMBL" id="MPUH01000344">
    <property type="protein sequence ID" value="OMJ82343.1"/>
    <property type="molecule type" value="Genomic_DNA"/>
</dbReference>
<keyword evidence="4" id="KW-0804">Transcription</keyword>
<dbReference type="PROSITE" id="PS51351">
    <property type="entry name" value="TFIIE_BETA_C"/>
    <property type="match status" value="1"/>
</dbReference>
<evidence type="ECO:0000256" key="5">
    <source>
        <dbReference type="ARBA" id="ARBA00023242"/>
    </source>
</evidence>
<dbReference type="OrthoDB" id="3907302at2759"/>
<evidence type="ECO:0000313" key="9">
    <source>
        <dbReference type="Proteomes" id="UP000187209"/>
    </source>
</evidence>
<evidence type="ECO:0000256" key="3">
    <source>
        <dbReference type="ARBA" id="ARBA00023125"/>
    </source>
</evidence>
<keyword evidence="5" id="KW-0539">Nucleus</keyword>
<reference evidence="8 9" key="1">
    <citation type="submission" date="2016-11" db="EMBL/GenBank/DDBJ databases">
        <title>The macronuclear genome of Stentor coeruleus: a giant cell with tiny introns.</title>
        <authorList>
            <person name="Slabodnick M."/>
            <person name="Ruby J.G."/>
            <person name="Reiff S.B."/>
            <person name="Swart E.C."/>
            <person name="Gosai S."/>
            <person name="Prabakaran S."/>
            <person name="Witkowska E."/>
            <person name="Larue G.E."/>
            <person name="Fisher S."/>
            <person name="Freeman R.M."/>
            <person name="Gunawardena J."/>
            <person name="Chu W."/>
            <person name="Stover N.A."/>
            <person name="Gregory B.D."/>
            <person name="Nowacki M."/>
            <person name="Derisi J."/>
            <person name="Roy S.W."/>
            <person name="Marshall W.F."/>
            <person name="Sood P."/>
        </authorList>
    </citation>
    <scope>NUCLEOTIDE SEQUENCE [LARGE SCALE GENOMIC DNA]</scope>
    <source>
        <strain evidence="8">WM001</strain>
    </source>
</reference>
<evidence type="ECO:0000259" key="7">
    <source>
        <dbReference type="PROSITE" id="PS51351"/>
    </source>
</evidence>
<accession>A0A1R2BZV6</accession>
<keyword evidence="3" id="KW-0238">DNA-binding</keyword>
<comment type="subcellular location">
    <subcellularLocation>
        <location evidence="1">Nucleus</location>
    </subcellularLocation>
</comment>
<dbReference type="GO" id="GO:0005673">
    <property type="term" value="C:transcription factor TFIIE complex"/>
    <property type="evidence" value="ECO:0007669"/>
    <property type="project" value="InterPro"/>
</dbReference>
<dbReference type="GO" id="GO:0001097">
    <property type="term" value="F:TFIIH-class transcription factor complex binding"/>
    <property type="evidence" value="ECO:0007669"/>
    <property type="project" value="TreeGrafter"/>
</dbReference>
<evidence type="ECO:0000256" key="6">
    <source>
        <dbReference type="ARBA" id="ARBA00025581"/>
    </source>
</evidence>
<feature type="domain" description="TFIIE beta" evidence="7">
    <location>
        <begin position="1"/>
        <end position="79"/>
    </location>
</feature>
<evidence type="ECO:0000256" key="1">
    <source>
        <dbReference type="ARBA" id="ARBA00004123"/>
    </source>
</evidence>
<dbReference type="InterPro" id="IPR003166">
    <property type="entry name" value="TFIIE_bsu_DNA-bd"/>
</dbReference>
<dbReference type="Pfam" id="PF02186">
    <property type="entry name" value="TFIIE_beta"/>
    <property type="match status" value="1"/>
</dbReference>
<name>A0A1R2BZV6_9CILI</name>
<dbReference type="Proteomes" id="UP000187209">
    <property type="component" value="Unassembled WGS sequence"/>
</dbReference>
<evidence type="ECO:0000256" key="2">
    <source>
        <dbReference type="ARBA" id="ARBA00023015"/>
    </source>
</evidence>
<dbReference type="InterPro" id="IPR016656">
    <property type="entry name" value="TFIIE-bsu"/>
</dbReference>
<dbReference type="InterPro" id="IPR040501">
    <property type="entry name" value="TFA2_Winged_2"/>
</dbReference>
<comment type="caution">
    <text evidence="8">The sequence shown here is derived from an EMBL/GenBank/DDBJ whole genome shotgun (WGS) entry which is preliminary data.</text>
</comment>
<dbReference type="AlphaFoldDB" id="A0A1R2BZV6"/>
<dbReference type="GO" id="GO:0006367">
    <property type="term" value="P:transcription initiation at RNA polymerase II promoter"/>
    <property type="evidence" value="ECO:0007669"/>
    <property type="project" value="InterPro"/>
</dbReference>
<sequence length="182" mass="21724">MQPTDKKKRRNPHVNNIISKVIDCLRTANHPLTLNEIERSISVTLSHKEELLTIIKDNRKINYDEVQDRFSLNRLYEIYNKETLIEELKRLPRGIPQNQDLFDCYKGVEKDIASLREEGFIRQIYNSEKDKKFTVLFYRNPDDTAEKLSTTVSDFVKNMWKNLPSTETRERQKLIEEQRTTY</sequence>
<dbReference type="GO" id="GO:0003677">
    <property type="term" value="F:DNA binding"/>
    <property type="evidence" value="ECO:0007669"/>
    <property type="project" value="UniProtKB-KW"/>
</dbReference>
<proteinExistence type="predicted"/>
<evidence type="ECO:0000313" key="8">
    <source>
        <dbReference type="EMBL" id="OMJ82343.1"/>
    </source>
</evidence>
<organism evidence="8 9">
    <name type="scientific">Stentor coeruleus</name>
    <dbReference type="NCBI Taxonomy" id="5963"/>
    <lineage>
        <taxon>Eukaryota</taxon>
        <taxon>Sar</taxon>
        <taxon>Alveolata</taxon>
        <taxon>Ciliophora</taxon>
        <taxon>Postciliodesmatophora</taxon>
        <taxon>Heterotrichea</taxon>
        <taxon>Heterotrichida</taxon>
        <taxon>Stentoridae</taxon>
        <taxon>Stentor</taxon>
    </lineage>
</organism>
<gene>
    <name evidence="8" type="ORF">SteCoe_17005</name>
</gene>
<keyword evidence="2" id="KW-0805">Transcription regulation</keyword>
<evidence type="ECO:0000256" key="4">
    <source>
        <dbReference type="ARBA" id="ARBA00023163"/>
    </source>
</evidence>